<dbReference type="Pfam" id="PF01902">
    <property type="entry name" value="Diphthami_syn_2"/>
    <property type="match status" value="1"/>
</dbReference>
<comment type="catalytic activity">
    <reaction evidence="9">
        <text>diphthine-[translation elongation factor 2] + NH4(+) + ATP = diphthamide-[translation elongation factor 2] + AMP + diphosphate + H(+)</text>
        <dbReference type="Rhea" id="RHEA:19753"/>
        <dbReference type="Rhea" id="RHEA-COMP:10172"/>
        <dbReference type="Rhea" id="RHEA-COMP:10174"/>
        <dbReference type="ChEBI" id="CHEBI:15378"/>
        <dbReference type="ChEBI" id="CHEBI:16692"/>
        <dbReference type="ChEBI" id="CHEBI:28938"/>
        <dbReference type="ChEBI" id="CHEBI:30616"/>
        <dbReference type="ChEBI" id="CHEBI:33019"/>
        <dbReference type="ChEBI" id="CHEBI:82696"/>
        <dbReference type="ChEBI" id="CHEBI:456215"/>
        <dbReference type="EC" id="6.3.1.14"/>
    </reaction>
</comment>
<dbReference type="AlphaFoldDB" id="A0AAD3DDJ7"/>
<evidence type="ECO:0000256" key="7">
    <source>
        <dbReference type="ARBA" id="ARBA00029814"/>
    </source>
</evidence>
<protein>
    <recommendedName>
        <fullName evidence="3">Diphthine--ammonia ligase</fullName>
        <ecNumber evidence="2">6.3.1.14</ecNumber>
    </recommendedName>
    <alternativeName>
        <fullName evidence="7">Diphthamide synthase</fullName>
    </alternativeName>
    <alternativeName>
        <fullName evidence="8">Diphthamide synthetase</fullName>
    </alternativeName>
</protein>
<evidence type="ECO:0000259" key="10">
    <source>
        <dbReference type="Pfam" id="PF01902"/>
    </source>
</evidence>
<evidence type="ECO:0000256" key="9">
    <source>
        <dbReference type="ARBA" id="ARBA00048108"/>
    </source>
</evidence>
<evidence type="ECO:0000256" key="3">
    <source>
        <dbReference type="ARBA" id="ARBA00018426"/>
    </source>
</evidence>
<dbReference type="FunFam" id="3.90.1490.10:FF:000001">
    <property type="entry name" value="Diphthine--ammonia ligase"/>
    <property type="match status" value="1"/>
</dbReference>
<feature type="domain" description="Diphthamide synthase" evidence="10">
    <location>
        <begin position="1"/>
        <end position="228"/>
    </location>
</feature>
<dbReference type="GO" id="GO:0017178">
    <property type="term" value="F:diphthine-ammonia ligase activity"/>
    <property type="evidence" value="ECO:0007669"/>
    <property type="project" value="UniProtKB-EC"/>
</dbReference>
<evidence type="ECO:0000256" key="1">
    <source>
        <dbReference type="ARBA" id="ARBA00005156"/>
    </source>
</evidence>
<proteinExistence type="predicted"/>
<name>A0AAD3DDJ7_9CHLO</name>
<keyword evidence="6" id="KW-0067">ATP-binding</keyword>
<dbReference type="GO" id="GO:0017183">
    <property type="term" value="P:protein histidyl modification to diphthamide"/>
    <property type="evidence" value="ECO:0007669"/>
    <property type="project" value="TreeGrafter"/>
</dbReference>
<feature type="non-terminal residue" evidence="11">
    <location>
        <position position="544"/>
    </location>
</feature>
<evidence type="ECO:0000313" key="11">
    <source>
        <dbReference type="EMBL" id="GFR39790.1"/>
    </source>
</evidence>
<dbReference type="Proteomes" id="UP001054857">
    <property type="component" value="Unassembled WGS sequence"/>
</dbReference>
<comment type="pathway">
    <text evidence="1">Protein modification; peptidyl-diphthamide biosynthesis.</text>
</comment>
<dbReference type="GO" id="GO:0005524">
    <property type="term" value="F:ATP binding"/>
    <property type="evidence" value="ECO:0007669"/>
    <property type="project" value="UniProtKB-KW"/>
</dbReference>
<dbReference type="InterPro" id="IPR035959">
    <property type="entry name" value="RutC-like_sf"/>
</dbReference>
<dbReference type="Gene3D" id="3.90.1490.10">
    <property type="entry name" value="putative n-type atp pyrophosphatase, domain 2"/>
    <property type="match status" value="1"/>
</dbReference>
<evidence type="ECO:0000256" key="4">
    <source>
        <dbReference type="ARBA" id="ARBA00022598"/>
    </source>
</evidence>
<dbReference type="PANTHER" id="PTHR12196:SF2">
    <property type="entry name" value="DIPHTHINE--AMMONIA LIGASE"/>
    <property type="match status" value="1"/>
</dbReference>
<dbReference type="FunFam" id="3.40.50.620:FF:000145">
    <property type="entry name" value="ATP-binding domain containing protein"/>
    <property type="match status" value="1"/>
</dbReference>
<evidence type="ECO:0000256" key="6">
    <source>
        <dbReference type="ARBA" id="ARBA00022840"/>
    </source>
</evidence>
<dbReference type="Pfam" id="PF01042">
    <property type="entry name" value="Ribonuc_L-PSP"/>
    <property type="match status" value="1"/>
</dbReference>
<dbReference type="CDD" id="cd01994">
    <property type="entry name" value="AANH_PF0828-like"/>
    <property type="match status" value="1"/>
</dbReference>
<evidence type="ECO:0000256" key="2">
    <source>
        <dbReference type="ARBA" id="ARBA00012089"/>
    </source>
</evidence>
<sequence>MRVVALISGGKDSCYSMQLCKQHGHDVVALANLLPEETAPDELDSFCFQTVGHQLVGAYAACTGLPLFRKRIAGTSSVQDLGYSPTDGDEVEDLYQLLAYVKDNVPGIQAVASGAIASDYQRLRVENVCSRLNLVSLAYLWHQPQRLLLRGMVESGMEAILVKVACLGLQPRKHLGRTIAALESHLLALADAYGCNVCGEGGEYETLTLDCAVFPRGRIELLESEVVYGTCDVGHLVPKAFRVVPKLGWEGAELPSDIRMVPQDYVTAPRFGRAVGGGAPQPQAAGGCAGAAAAAAPALDPLVQQAVAQTFAVQVSMCSGPEYVQLVCRAVRNKSALPSDITECDTTAALHWLLTVAQQELALLQMDLRHCLFVHLFLANMGHFQAANGVYCRHFPGRDPPSRATVQICLPHGCPVMCEFLLARAAAPALPPPPRGALPGSGAVAASPPSVIVGRYSRRVLHVQSISSWAPSCIGPYSQATSYRGLVYMAGQIPLDPPTMTLVNGDITAQVLRAMTSCEAVAVAQRTTVVGAALGLTVYLAAAV</sequence>
<dbReference type="InterPro" id="IPR006175">
    <property type="entry name" value="YjgF/YER057c/UK114"/>
</dbReference>
<evidence type="ECO:0000256" key="8">
    <source>
        <dbReference type="ARBA" id="ARBA00031552"/>
    </source>
</evidence>
<accession>A0AAD3DDJ7</accession>
<reference evidence="11 12" key="1">
    <citation type="journal article" date="2021" name="Sci. Rep.">
        <title>Genome sequencing of the multicellular alga Astrephomene provides insights into convergent evolution of germ-soma differentiation.</title>
        <authorList>
            <person name="Yamashita S."/>
            <person name="Yamamoto K."/>
            <person name="Matsuzaki R."/>
            <person name="Suzuki S."/>
            <person name="Yamaguchi H."/>
            <person name="Hirooka S."/>
            <person name="Minakuchi Y."/>
            <person name="Miyagishima S."/>
            <person name="Kawachi M."/>
            <person name="Toyoda A."/>
            <person name="Nozaki H."/>
        </authorList>
    </citation>
    <scope>NUCLEOTIDE SEQUENCE [LARGE SCALE GENOMIC DNA]</scope>
    <source>
        <strain evidence="11 12">NIES-4017</strain>
    </source>
</reference>
<dbReference type="SUPFAM" id="SSF55298">
    <property type="entry name" value="YjgF-like"/>
    <property type="match status" value="2"/>
</dbReference>
<evidence type="ECO:0000256" key="5">
    <source>
        <dbReference type="ARBA" id="ARBA00022741"/>
    </source>
</evidence>
<dbReference type="EC" id="6.3.1.14" evidence="2"/>
<dbReference type="Gene3D" id="3.30.1330.40">
    <property type="entry name" value="RutC-like"/>
    <property type="match status" value="2"/>
</dbReference>
<keyword evidence="12" id="KW-1185">Reference proteome</keyword>
<dbReference type="EMBL" id="BMAR01000001">
    <property type="protein sequence ID" value="GFR39790.1"/>
    <property type="molecule type" value="Genomic_DNA"/>
</dbReference>
<evidence type="ECO:0000313" key="12">
    <source>
        <dbReference type="Proteomes" id="UP001054857"/>
    </source>
</evidence>
<dbReference type="InterPro" id="IPR030662">
    <property type="entry name" value="DPH6/MJ0570"/>
</dbReference>
<organism evidence="11 12">
    <name type="scientific">Astrephomene gubernaculifera</name>
    <dbReference type="NCBI Taxonomy" id="47775"/>
    <lineage>
        <taxon>Eukaryota</taxon>
        <taxon>Viridiplantae</taxon>
        <taxon>Chlorophyta</taxon>
        <taxon>core chlorophytes</taxon>
        <taxon>Chlorophyceae</taxon>
        <taxon>CS clade</taxon>
        <taxon>Chlamydomonadales</taxon>
        <taxon>Astrephomenaceae</taxon>
        <taxon>Astrephomene</taxon>
    </lineage>
</organism>
<keyword evidence="4" id="KW-0436">Ligase</keyword>
<gene>
    <name evidence="11" type="ORF">Agub_g275</name>
</gene>
<dbReference type="Gene3D" id="3.40.50.620">
    <property type="entry name" value="HUPs"/>
    <property type="match status" value="1"/>
</dbReference>
<keyword evidence="5" id="KW-0547">Nucleotide-binding</keyword>
<dbReference type="SUPFAM" id="SSF52402">
    <property type="entry name" value="Adenine nucleotide alpha hydrolases-like"/>
    <property type="match status" value="1"/>
</dbReference>
<dbReference type="InterPro" id="IPR002761">
    <property type="entry name" value="Diphthami_syn_dom"/>
</dbReference>
<dbReference type="InterPro" id="IPR014729">
    <property type="entry name" value="Rossmann-like_a/b/a_fold"/>
</dbReference>
<comment type="caution">
    <text evidence="11">The sequence shown here is derived from an EMBL/GenBank/DDBJ whole genome shotgun (WGS) entry which is preliminary data.</text>
</comment>
<dbReference type="PANTHER" id="PTHR12196">
    <property type="entry name" value="DOMAIN OF UNKNOWN FUNCTION 71 DUF71 -CONTAINING PROTEIN"/>
    <property type="match status" value="1"/>
</dbReference>
<dbReference type="NCBIfam" id="TIGR00290">
    <property type="entry name" value="MJ0570_dom"/>
    <property type="match status" value="1"/>
</dbReference>